<proteinExistence type="inferred from homology"/>
<reference evidence="9 10" key="1">
    <citation type="journal article" date="2010" name="J. Bacteriol.">
        <title>Genome sequence of the milbemycin-producing bacterium Streptomyces bingchenggensis.</title>
        <authorList>
            <person name="Wang X.J."/>
            <person name="Yan Y.J."/>
            <person name="Zhang B."/>
            <person name="An J."/>
            <person name="Wang J.J."/>
            <person name="Tian J."/>
            <person name="Jiang L."/>
            <person name="Chen Y.H."/>
            <person name="Huang S.X."/>
            <person name="Yin M."/>
            <person name="Zhang J."/>
            <person name="Gao A.L."/>
            <person name="Liu C.X."/>
            <person name="Zhu Z.X."/>
            <person name="Xiang W.S."/>
        </authorList>
    </citation>
    <scope>NUCLEOTIDE SEQUENCE [LARGE SCALE GENOMIC DNA]</scope>
    <source>
        <strain evidence="9 10">BCW-1</strain>
    </source>
</reference>
<protein>
    <recommendedName>
        <fullName evidence="3">alpha-L-fucosidase</fullName>
        <ecNumber evidence="3">3.2.1.51</ecNumber>
    </recommendedName>
</protein>
<dbReference type="AlphaFoldDB" id="D7C666"/>
<dbReference type="Gene3D" id="3.20.20.80">
    <property type="entry name" value="Glycosidases"/>
    <property type="match status" value="1"/>
</dbReference>
<dbReference type="InterPro" id="IPR017853">
    <property type="entry name" value="GH"/>
</dbReference>
<dbReference type="STRING" id="749414.SBI_00933"/>
<comment type="function">
    <text evidence="1">Alpha-L-fucosidase is responsible for hydrolyzing the alpha-1,6-linked fucose joined to the reducing-end N-acetylglucosamine of the carbohydrate moieties of glycoproteins.</text>
</comment>
<dbReference type="SUPFAM" id="SSF51445">
    <property type="entry name" value="(Trans)glycosidases"/>
    <property type="match status" value="1"/>
</dbReference>
<name>D7C666_STRBB</name>
<dbReference type="EC" id="3.2.1.51" evidence="3"/>
<dbReference type="RefSeq" id="WP_014173533.1">
    <property type="nucleotide sequence ID" value="NC_016582.1"/>
</dbReference>
<dbReference type="GO" id="GO:0016139">
    <property type="term" value="P:glycoside catabolic process"/>
    <property type="evidence" value="ECO:0007669"/>
    <property type="project" value="TreeGrafter"/>
</dbReference>
<dbReference type="PRINTS" id="PR00741">
    <property type="entry name" value="GLHYDRLASE29"/>
</dbReference>
<evidence type="ECO:0000313" key="9">
    <source>
        <dbReference type="EMBL" id="ADI04054.1"/>
    </source>
</evidence>
<dbReference type="eggNOG" id="COG3669">
    <property type="taxonomic scope" value="Bacteria"/>
</dbReference>
<evidence type="ECO:0000256" key="3">
    <source>
        <dbReference type="ARBA" id="ARBA00012662"/>
    </source>
</evidence>
<dbReference type="GO" id="GO:0004560">
    <property type="term" value="F:alpha-L-fucosidase activity"/>
    <property type="evidence" value="ECO:0007669"/>
    <property type="project" value="InterPro"/>
</dbReference>
<keyword evidence="6" id="KW-0326">Glycosidase</keyword>
<dbReference type="SMART" id="SM00812">
    <property type="entry name" value="Alpha_L_fucos"/>
    <property type="match status" value="1"/>
</dbReference>
<dbReference type="InterPro" id="IPR016286">
    <property type="entry name" value="FUC_metazoa-typ"/>
</dbReference>
<dbReference type="GO" id="GO:0005764">
    <property type="term" value="C:lysosome"/>
    <property type="evidence" value="ECO:0007669"/>
    <property type="project" value="TreeGrafter"/>
</dbReference>
<dbReference type="PANTHER" id="PTHR10030">
    <property type="entry name" value="ALPHA-L-FUCOSIDASE"/>
    <property type="match status" value="1"/>
</dbReference>
<dbReference type="Pfam" id="PF01120">
    <property type="entry name" value="Alpha_L_fucos"/>
    <property type="match status" value="1"/>
</dbReference>
<sequence>MTTMTEPTPAQGPTPHQRRIAEFQEQRFGLFVHWGIYSLAARHEWVKQRERLSDEQYQAYYDHFDPDLYDPGVWADAAHHAGMRYTVLTTKHHDGFCLWDSALTDYSVAGTPYGKDLVGPFCEAFRERGLGVGFYHSLLDWHHPQFPLDRLHPQWDEDAPDGGDPGDRDIAAYARYLHGQVEELLTRYGPVDTLWFDFSYSKRIQQGKPVTGGKGRADWRSEELVELIRRIQPDILINNRLELPGDFTTPEQHQPGEPLTDEDGRPVVWEACQTLNGSWGYDRDNLNWKSPDQLIRLLVDTVSKDGNLLLNVGPNGRGELEPQALETLNAIGAWMRLHSRSIHGAGPSPYTAPTGCRYTQRGDRLYLHVLDWPYRHLHLPGLAGKVRYAQLLNDASEVRRPIVDPAWDNGNVAPKGVPAGSLTLEIPVRKPDVSVPVIELFLEPDAVAGPR</sequence>
<evidence type="ECO:0000256" key="1">
    <source>
        <dbReference type="ARBA" id="ARBA00004071"/>
    </source>
</evidence>
<dbReference type="InterPro" id="IPR000933">
    <property type="entry name" value="Glyco_hydro_29"/>
</dbReference>
<keyword evidence="5" id="KW-0378">Hydrolase</keyword>
<evidence type="ECO:0000313" key="10">
    <source>
        <dbReference type="Proteomes" id="UP000000377"/>
    </source>
</evidence>
<evidence type="ECO:0000259" key="8">
    <source>
        <dbReference type="Pfam" id="PF01120"/>
    </source>
</evidence>
<organism evidence="9 10">
    <name type="scientific">Streptomyces bingchenggensis (strain BCW-1)</name>
    <dbReference type="NCBI Taxonomy" id="749414"/>
    <lineage>
        <taxon>Bacteria</taxon>
        <taxon>Bacillati</taxon>
        <taxon>Actinomycetota</taxon>
        <taxon>Actinomycetes</taxon>
        <taxon>Kitasatosporales</taxon>
        <taxon>Streptomycetaceae</taxon>
        <taxon>Streptomyces</taxon>
    </lineage>
</organism>
<dbReference type="KEGG" id="sbh:SBI_00933"/>
<dbReference type="Proteomes" id="UP000000377">
    <property type="component" value="Chromosome"/>
</dbReference>
<evidence type="ECO:0000256" key="4">
    <source>
        <dbReference type="ARBA" id="ARBA00022729"/>
    </source>
</evidence>
<dbReference type="PATRIC" id="fig|749414.3.peg.952"/>
<feature type="site" description="May be important for catalysis" evidence="7">
    <location>
        <position position="272"/>
    </location>
</feature>
<comment type="similarity">
    <text evidence="2">Belongs to the glycosyl hydrolase 29 family.</text>
</comment>
<keyword evidence="10" id="KW-1185">Reference proteome</keyword>
<gene>
    <name evidence="9" type="ordered locus">SBI_00933</name>
</gene>
<evidence type="ECO:0000256" key="5">
    <source>
        <dbReference type="ARBA" id="ARBA00022801"/>
    </source>
</evidence>
<dbReference type="GO" id="GO:0006004">
    <property type="term" value="P:fucose metabolic process"/>
    <property type="evidence" value="ECO:0007669"/>
    <property type="project" value="InterPro"/>
</dbReference>
<keyword evidence="4" id="KW-0732">Signal</keyword>
<evidence type="ECO:0000256" key="7">
    <source>
        <dbReference type="PIRSR" id="PIRSR001092-1"/>
    </source>
</evidence>
<dbReference type="CAZy" id="GH29">
    <property type="family name" value="Glycoside Hydrolase Family 29"/>
</dbReference>
<evidence type="ECO:0000256" key="6">
    <source>
        <dbReference type="ARBA" id="ARBA00023295"/>
    </source>
</evidence>
<feature type="domain" description="Glycoside hydrolase family 29 N-terminal" evidence="8">
    <location>
        <begin position="21"/>
        <end position="338"/>
    </location>
</feature>
<dbReference type="PANTHER" id="PTHR10030:SF37">
    <property type="entry name" value="ALPHA-L-FUCOSIDASE-RELATED"/>
    <property type="match status" value="1"/>
</dbReference>
<dbReference type="HOGENOM" id="CLU_002934_0_2_11"/>
<evidence type="ECO:0000256" key="2">
    <source>
        <dbReference type="ARBA" id="ARBA00007951"/>
    </source>
</evidence>
<dbReference type="InterPro" id="IPR057739">
    <property type="entry name" value="Glyco_hydro_29_N"/>
</dbReference>
<dbReference type="EMBL" id="CP002047">
    <property type="protein sequence ID" value="ADI04054.1"/>
    <property type="molecule type" value="Genomic_DNA"/>
</dbReference>
<accession>D7C666</accession>
<dbReference type="PIRSF" id="PIRSF001092">
    <property type="entry name" value="Alpha-L-fucosidase"/>
    <property type="match status" value="1"/>
</dbReference>